<sequence>MSKKRLLENIFSLGALQAANYALPLLLLPYLAHTLGVEKLGLLAFAISLMQLFSVLIDYGFNLSASRQAAVHRNEPTALNHLFAAVTTLRITFASAGLLLLYLLIQTIPRLQSDANLYLASYILVAGNALFPLWLFQGLERMKLASLIQIGTKFTGFIATILLVKSPDDIVLAAFLQGSTNLAAAFICLPLVPGAIGATRIVPPKLENISQQLKEGWHIFLSSAAINLYTSSNLFILGVLTNPSTAGIYHVAEKTVRAVQYLFEPINQAVYPYISKLAQDNPQAALDFNQKMLKWAGAASLLSSISLAVTAPWIVPLLFSPDFSASVEIIQAMAPLPFIIVISNIIGKQKLLAFGFSREFSRIIILGAGLNFATFPLMAHFFGALGAALANVATEAMITTFFILKSRKTNFLKH</sequence>
<dbReference type="Proteomes" id="UP000013042">
    <property type="component" value="Unassembled WGS sequence"/>
</dbReference>
<evidence type="ECO:0000313" key="8">
    <source>
        <dbReference type="Proteomes" id="UP000013042"/>
    </source>
</evidence>
<feature type="transmembrane region" description="Helical" evidence="6">
    <location>
        <begin position="359"/>
        <end position="378"/>
    </location>
</feature>
<keyword evidence="4 6" id="KW-1133">Transmembrane helix</keyword>
<dbReference type="EMBL" id="AMXD01000013">
    <property type="protein sequence ID" value="ENO87789.1"/>
    <property type="molecule type" value="Genomic_DNA"/>
</dbReference>
<feature type="transmembrane region" description="Helical" evidence="6">
    <location>
        <begin position="117"/>
        <end position="137"/>
    </location>
</feature>
<feature type="transmembrane region" description="Helical" evidence="6">
    <location>
        <begin position="82"/>
        <end position="105"/>
    </location>
</feature>
<feature type="transmembrane region" description="Helical" evidence="6">
    <location>
        <begin position="170"/>
        <end position="192"/>
    </location>
</feature>
<evidence type="ECO:0000256" key="5">
    <source>
        <dbReference type="ARBA" id="ARBA00023136"/>
    </source>
</evidence>
<feature type="transmembrane region" description="Helical" evidence="6">
    <location>
        <begin position="295"/>
        <end position="315"/>
    </location>
</feature>
<evidence type="ECO:0000313" key="7">
    <source>
        <dbReference type="EMBL" id="ENO87789.1"/>
    </source>
</evidence>
<reference evidence="7 8" key="1">
    <citation type="submission" date="2012-09" db="EMBL/GenBank/DDBJ databases">
        <title>Draft Genome Sequences of 6 Strains from Genus Thauera.</title>
        <authorList>
            <person name="Liu B."/>
            <person name="Shapleigh J.P."/>
            <person name="Frostegard A.H."/>
        </authorList>
    </citation>
    <scope>NUCLEOTIDE SEQUENCE [LARGE SCALE GENOMIC DNA]</scope>
    <source>
        <strain evidence="7 8">S2</strain>
    </source>
</reference>
<protein>
    <submittedName>
        <fullName evidence="7">Polysaccharide biosynthesis protein</fullName>
    </submittedName>
</protein>
<evidence type="ECO:0000256" key="6">
    <source>
        <dbReference type="SAM" id="Phobius"/>
    </source>
</evidence>
<evidence type="ECO:0000256" key="3">
    <source>
        <dbReference type="ARBA" id="ARBA00022692"/>
    </source>
</evidence>
<comment type="subcellular location">
    <subcellularLocation>
        <location evidence="1">Cell membrane</location>
        <topology evidence="1">Multi-pass membrane protein</topology>
    </subcellularLocation>
</comment>
<dbReference type="InterPro" id="IPR002797">
    <property type="entry name" value="Polysacc_synth"/>
</dbReference>
<gene>
    <name evidence="7" type="ORF">C665_04131</name>
</gene>
<evidence type="ECO:0000256" key="4">
    <source>
        <dbReference type="ARBA" id="ARBA00022989"/>
    </source>
</evidence>
<dbReference type="GO" id="GO:0005886">
    <property type="term" value="C:plasma membrane"/>
    <property type="evidence" value="ECO:0007669"/>
    <property type="project" value="UniProtKB-SubCell"/>
</dbReference>
<dbReference type="Pfam" id="PF01943">
    <property type="entry name" value="Polysacc_synt"/>
    <property type="match status" value="1"/>
</dbReference>
<proteinExistence type="predicted"/>
<keyword evidence="5 6" id="KW-0472">Membrane</keyword>
<evidence type="ECO:0000256" key="1">
    <source>
        <dbReference type="ARBA" id="ARBA00004651"/>
    </source>
</evidence>
<dbReference type="RefSeq" id="WP_004300746.1">
    <property type="nucleotide sequence ID" value="NZ_AMXD01000013.1"/>
</dbReference>
<feature type="transmembrane region" description="Helical" evidence="6">
    <location>
        <begin position="384"/>
        <end position="404"/>
    </location>
</feature>
<accession>N6Z6I4</accession>
<feature type="transmembrane region" description="Helical" evidence="6">
    <location>
        <begin position="7"/>
        <end position="28"/>
    </location>
</feature>
<dbReference type="CDD" id="cd13128">
    <property type="entry name" value="MATE_Wzx_like"/>
    <property type="match status" value="1"/>
</dbReference>
<dbReference type="PANTHER" id="PTHR30250:SF11">
    <property type="entry name" value="O-ANTIGEN TRANSPORTER-RELATED"/>
    <property type="match status" value="1"/>
</dbReference>
<dbReference type="AlphaFoldDB" id="N6Z6I4"/>
<organism evidence="7 8">
    <name type="scientific">Thauera aminoaromatica S2</name>
    <dbReference type="NCBI Taxonomy" id="1234381"/>
    <lineage>
        <taxon>Bacteria</taxon>
        <taxon>Pseudomonadati</taxon>
        <taxon>Pseudomonadota</taxon>
        <taxon>Betaproteobacteria</taxon>
        <taxon>Rhodocyclales</taxon>
        <taxon>Zoogloeaceae</taxon>
        <taxon>Thauera</taxon>
    </lineage>
</organism>
<feature type="transmembrane region" description="Helical" evidence="6">
    <location>
        <begin position="327"/>
        <end position="347"/>
    </location>
</feature>
<dbReference type="PANTHER" id="PTHR30250">
    <property type="entry name" value="PST FAMILY PREDICTED COLANIC ACID TRANSPORTER"/>
    <property type="match status" value="1"/>
</dbReference>
<evidence type="ECO:0000256" key="2">
    <source>
        <dbReference type="ARBA" id="ARBA00022475"/>
    </source>
</evidence>
<comment type="caution">
    <text evidence="7">The sequence shown here is derived from an EMBL/GenBank/DDBJ whole genome shotgun (WGS) entry which is preliminary data.</text>
</comment>
<keyword evidence="3 6" id="KW-0812">Transmembrane</keyword>
<feature type="transmembrane region" description="Helical" evidence="6">
    <location>
        <begin position="40"/>
        <end position="61"/>
    </location>
</feature>
<name>N6Z6I4_THASP</name>
<dbReference type="InterPro" id="IPR050833">
    <property type="entry name" value="Poly_Biosynth_Transport"/>
</dbReference>
<keyword evidence="2" id="KW-1003">Cell membrane</keyword>